<evidence type="ECO:0000313" key="2">
    <source>
        <dbReference type="EMBL" id="GGJ75655.1"/>
    </source>
</evidence>
<accession>A0A8J3B6B6</accession>
<gene>
    <name evidence="2" type="ORF">GCM10010123_02070</name>
</gene>
<proteinExistence type="predicted"/>
<reference evidence="2" key="2">
    <citation type="submission" date="2020-09" db="EMBL/GenBank/DDBJ databases">
        <authorList>
            <person name="Sun Q."/>
            <person name="Ohkuma M."/>
        </authorList>
    </citation>
    <scope>NUCLEOTIDE SEQUENCE</scope>
    <source>
        <strain evidence="2">JCM 3090</strain>
    </source>
</reference>
<name>A0A8J3B6B6_9ACTN</name>
<evidence type="ECO:0000256" key="1">
    <source>
        <dbReference type="SAM" id="MobiDB-lite"/>
    </source>
</evidence>
<dbReference type="Proteomes" id="UP000649739">
    <property type="component" value="Unassembled WGS sequence"/>
</dbReference>
<sequence>MNRLQLYRRERADGVRAVLAWRRATEASTVPAWATSLCAEQEWWRGEVDGWQVSITTVIEDCPDISWLGEFTDDPAGAVPNPEYQHGRYRYFRPATPPTRDALWNAGVARRDIGRQLHEIAVENARLALEPHYMIRIEVERDDGPSGVASIGGVLLDGFNEVLWLVHEHQLITEAIESAREAHARQCGKIAAVCRGYGHEPESVGSGQSGSDGLRPRHCDGTPDGRYTVTPEWCGWTHPAPGLPLGQAWVARWCGQWLAATATATAAWAACRGHQCQRGLVRPPGSARFVGVFGYAYRTADGWTGATLADCPTVEFVTASGLTEARQMARRMPGVGVGDVIHTGGQIRTVTELLIAVYEVRP</sequence>
<evidence type="ECO:0000313" key="3">
    <source>
        <dbReference type="Proteomes" id="UP000649739"/>
    </source>
</evidence>
<comment type="caution">
    <text evidence="2">The sequence shown here is derived from an EMBL/GenBank/DDBJ whole genome shotgun (WGS) entry which is preliminary data.</text>
</comment>
<dbReference type="AlphaFoldDB" id="A0A8J3B6B6"/>
<feature type="region of interest" description="Disordered" evidence="1">
    <location>
        <begin position="201"/>
        <end position="222"/>
    </location>
</feature>
<keyword evidence="3" id="KW-1185">Reference proteome</keyword>
<reference evidence="2" key="1">
    <citation type="journal article" date="2014" name="Int. J. Syst. Evol. Microbiol.">
        <title>Complete genome sequence of Corynebacterium casei LMG S-19264T (=DSM 44701T), isolated from a smear-ripened cheese.</title>
        <authorList>
            <consortium name="US DOE Joint Genome Institute (JGI-PGF)"/>
            <person name="Walter F."/>
            <person name="Albersmeier A."/>
            <person name="Kalinowski J."/>
            <person name="Ruckert C."/>
        </authorList>
    </citation>
    <scope>NUCLEOTIDE SEQUENCE</scope>
    <source>
        <strain evidence="2">JCM 3090</strain>
    </source>
</reference>
<dbReference type="RefSeq" id="WP_189168084.1">
    <property type="nucleotide sequence ID" value="NZ_BMQB01000001.1"/>
</dbReference>
<dbReference type="EMBL" id="BMQB01000001">
    <property type="protein sequence ID" value="GGJ75655.1"/>
    <property type="molecule type" value="Genomic_DNA"/>
</dbReference>
<organism evidence="2 3">
    <name type="scientific">Pilimelia anulata</name>
    <dbReference type="NCBI Taxonomy" id="53371"/>
    <lineage>
        <taxon>Bacteria</taxon>
        <taxon>Bacillati</taxon>
        <taxon>Actinomycetota</taxon>
        <taxon>Actinomycetes</taxon>
        <taxon>Micromonosporales</taxon>
        <taxon>Micromonosporaceae</taxon>
        <taxon>Pilimelia</taxon>
    </lineage>
</organism>
<protein>
    <submittedName>
        <fullName evidence="2">Uncharacterized protein</fullName>
    </submittedName>
</protein>